<proteinExistence type="predicted"/>
<evidence type="ECO:0000313" key="2">
    <source>
        <dbReference type="Proteomes" id="UP000585474"/>
    </source>
</evidence>
<sequence>MSLVSKLSRSCAGVQFAFDGMPALLGQWSPPSYQYLRARRPSASELGAVANKGTV</sequence>
<dbReference type="AlphaFoldDB" id="A0A7J0FNS6"/>
<accession>A0A7J0FNS6</accession>
<dbReference type="EMBL" id="BJWL01000014">
    <property type="protein sequence ID" value="GFZ00373.1"/>
    <property type="molecule type" value="Genomic_DNA"/>
</dbReference>
<comment type="caution">
    <text evidence="1">The sequence shown here is derived from an EMBL/GenBank/DDBJ whole genome shotgun (WGS) entry which is preliminary data.</text>
</comment>
<keyword evidence="2" id="KW-1185">Reference proteome</keyword>
<protein>
    <submittedName>
        <fullName evidence="1">Uncharacterized protein</fullName>
    </submittedName>
</protein>
<evidence type="ECO:0000313" key="1">
    <source>
        <dbReference type="EMBL" id="GFZ00373.1"/>
    </source>
</evidence>
<reference evidence="1 2" key="1">
    <citation type="submission" date="2019-07" db="EMBL/GenBank/DDBJ databases">
        <title>De Novo Assembly of kiwifruit Actinidia rufa.</title>
        <authorList>
            <person name="Sugita-Konishi S."/>
            <person name="Sato K."/>
            <person name="Mori E."/>
            <person name="Abe Y."/>
            <person name="Kisaki G."/>
            <person name="Hamano K."/>
            <person name="Suezawa K."/>
            <person name="Otani M."/>
            <person name="Fukuda T."/>
            <person name="Manabe T."/>
            <person name="Gomi K."/>
            <person name="Tabuchi M."/>
            <person name="Akimitsu K."/>
            <person name="Kataoka I."/>
        </authorList>
    </citation>
    <scope>NUCLEOTIDE SEQUENCE [LARGE SCALE GENOMIC DNA]</scope>
    <source>
        <strain evidence="2">cv. Fuchu</strain>
    </source>
</reference>
<name>A0A7J0FNS6_9ERIC</name>
<organism evidence="1 2">
    <name type="scientific">Actinidia rufa</name>
    <dbReference type="NCBI Taxonomy" id="165716"/>
    <lineage>
        <taxon>Eukaryota</taxon>
        <taxon>Viridiplantae</taxon>
        <taxon>Streptophyta</taxon>
        <taxon>Embryophyta</taxon>
        <taxon>Tracheophyta</taxon>
        <taxon>Spermatophyta</taxon>
        <taxon>Magnoliopsida</taxon>
        <taxon>eudicotyledons</taxon>
        <taxon>Gunneridae</taxon>
        <taxon>Pentapetalae</taxon>
        <taxon>asterids</taxon>
        <taxon>Ericales</taxon>
        <taxon>Actinidiaceae</taxon>
        <taxon>Actinidia</taxon>
    </lineage>
</organism>
<dbReference type="Proteomes" id="UP000585474">
    <property type="component" value="Unassembled WGS sequence"/>
</dbReference>
<gene>
    <name evidence="1" type="ORF">Acr_14g0000090</name>
</gene>